<dbReference type="OrthoDB" id="540822at2"/>
<gene>
    <name evidence="1" type="ordered locus">P9515_11911</name>
</gene>
<dbReference type="GeneID" id="60201441"/>
<accession>A2BX87</accession>
<dbReference type="EMBL" id="CP000552">
    <property type="protein sequence ID" value="ABM72398.1"/>
    <property type="molecule type" value="Genomic_DNA"/>
</dbReference>
<protein>
    <submittedName>
        <fullName evidence="1">Uncharacterized protein</fullName>
    </submittedName>
</protein>
<proteinExistence type="predicted"/>
<evidence type="ECO:0000313" key="1">
    <source>
        <dbReference type="EMBL" id="ABM72398.1"/>
    </source>
</evidence>
<dbReference type="HOGENOM" id="CLU_2344375_0_0_3"/>
<dbReference type="Proteomes" id="UP000001589">
    <property type="component" value="Chromosome"/>
</dbReference>
<dbReference type="STRING" id="167542.P9515_11911"/>
<reference evidence="1 2" key="1">
    <citation type="journal article" date="2007" name="PLoS Genet.">
        <title>Patterns and implications of gene gain and loss in the evolution of Prochlorococcus.</title>
        <authorList>
            <person name="Kettler G.C."/>
            <person name="Martiny A.C."/>
            <person name="Huang K."/>
            <person name="Zucker J."/>
            <person name="Coleman M.L."/>
            <person name="Rodrigue S."/>
            <person name="Chen F."/>
            <person name="Lapidus A."/>
            <person name="Ferriera S."/>
            <person name="Johnson J."/>
            <person name="Steglich C."/>
            <person name="Church G.M."/>
            <person name="Richardson P."/>
            <person name="Chisholm S.W."/>
        </authorList>
    </citation>
    <scope>NUCLEOTIDE SEQUENCE [LARGE SCALE GENOMIC DNA]</scope>
    <source>
        <strain evidence="1 2">MIT 9515</strain>
    </source>
</reference>
<sequence>MRSTQKKVFVFVNFFLLFGNLNIEYLAQIKNSSIINLFCIQNFKEEMLKAKIDYNEEIATDTCDCYLEEFIKNNSHQKAINKCKLETKKKFNL</sequence>
<organism evidence="1 2">
    <name type="scientific">Prochlorococcus marinus (strain MIT 9515)</name>
    <dbReference type="NCBI Taxonomy" id="167542"/>
    <lineage>
        <taxon>Bacteria</taxon>
        <taxon>Bacillati</taxon>
        <taxon>Cyanobacteriota</taxon>
        <taxon>Cyanophyceae</taxon>
        <taxon>Synechococcales</taxon>
        <taxon>Prochlorococcaceae</taxon>
        <taxon>Prochlorococcus</taxon>
    </lineage>
</organism>
<dbReference type="RefSeq" id="WP_011820498.1">
    <property type="nucleotide sequence ID" value="NC_008817.1"/>
</dbReference>
<dbReference type="KEGG" id="pmc:P9515_11911"/>
<dbReference type="AlphaFoldDB" id="A2BX87"/>
<name>A2BX87_PROM5</name>
<evidence type="ECO:0000313" key="2">
    <source>
        <dbReference type="Proteomes" id="UP000001589"/>
    </source>
</evidence>